<reference evidence="1 2" key="1">
    <citation type="journal article" date="2014" name="Science">
        <title>Plant genetics. Early allopolyploid evolution in the post-Neolithic Brassica napus oilseed genome.</title>
        <authorList>
            <person name="Chalhoub B."/>
            <person name="Denoeud F."/>
            <person name="Liu S."/>
            <person name="Parkin I.A."/>
            <person name="Tang H."/>
            <person name="Wang X."/>
            <person name="Chiquet J."/>
            <person name="Belcram H."/>
            <person name="Tong C."/>
            <person name="Samans B."/>
            <person name="Correa M."/>
            <person name="Da Silva C."/>
            <person name="Just J."/>
            <person name="Falentin C."/>
            <person name="Koh C.S."/>
            <person name="Le Clainche I."/>
            <person name="Bernard M."/>
            <person name="Bento P."/>
            <person name="Noel B."/>
            <person name="Labadie K."/>
            <person name="Alberti A."/>
            <person name="Charles M."/>
            <person name="Arnaud D."/>
            <person name="Guo H."/>
            <person name="Daviaud C."/>
            <person name="Alamery S."/>
            <person name="Jabbari K."/>
            <person name="Zhao M."/>
            <person name="Edger P.P."/>
            <person name="Chelaifa H."/>
            <person name="Tack D."/>
            <person name="Lassalle G."/>
            <person name="Mestiri I."/>
            <person name="Schnel N."/>
            <person name="Le Paslier M.C."/>
            <person name="Fan G."/>
            <person name="Renault V."/>
            <person name="Bayer P.E."/>
            <person name="Golicz A.A."/>
            <person name="Manoli S."/>
            <person name="Lee T.H."/>
            <person name="Thi V.H."/>
            <person name="Chalabi S."/>
            <person name="Hu Q."/>
            <person name="Fan C."/>
            <person name="Tollenaere R."/>
            <person name="Lu Y."/>
            <person name="Battail C."/>
            <person name="Shen J."/>
            <person name="Sidebottom C.H."/>
            <person name="Wang X."/>
            <person name="Canaguier A."/>
            <person name="Chauveau A."/>
            <person name="Berard A."/>
            <person name="Deniot G."/>
            <person name="Guan M."/>
            <person name="Liu Z."/>
            <person name="Sun F."/>
            <person name="Lim Y.P."/>
            <person name="Lyons E."/>
            <person name="Town C.D."/>
            <person name="Bancroft I."/>
            <person name="Wang X."/>
            <person name="Meng J."/>
            <person name="Ma J."/>
            <person name="Pires J.C."/>
            <person name="King G.J."/>
            <person name="Brunel D."/>
            <person name="Delourme R."/>
            <person name="Renard M."/>
            <person name="Aury J.M."/>
            <person name="Adams K.L."/>
            <person name="Batley J."/>
            <person name="Snowdon R.J."/>
            <person name="Tost J."/>
            <person name="Edwards D."/>
            <person name="Zhou Y."/>
            <person name="Hua W."/>
            <person name="Sharpe A.G."/>
            <person name="Paterson A.H."/>
            <person name="Guan C."/>
            <person name="Wincker P."/>
        </authorList>
    </citation>
    <scope>NUCLEOTIDE SEQUENCE [LARGE SCALE GENOMIC DNA]</scope>
    <source>
        <strain evidence="2">cv. Darmor-bzh</strain>
    </source>
</reference>
<proteinExistence type="predicted"/>
<accession>A0A078FWK6</accession>
<dbReference type="AlphaFoldDB" id="A0A078FWK6"/>
<dbReference type="EMBL" id="LK032070">
    <property type="protein sequence ID" value="CDY17097.1"/>
    <property type="molecule type" value="Genomic_DNA"/>
</dbReference>
<protein>
    <submittedName>
        <fullName evidence="1">BnaC06g00300D protein</fullName>
    </submittedName>
</protein>
<name>A0A078FWK6_BRANA</name>
<dbReference type="Gramene" id="CDY17097">
    <property type="protein sequence ID" value="CDY17097"/>
    <property type="gene ID" value="GSBRNA2T00095129001"/>
</dbReference>
<organism evidence="1 2">
    <name type="scientific">Brassica napus</name>
    <name type="common">Rape</name>
    <dbReference type="NCBI Taxonomy" id="3708"/>
    <lineage>
        <taxon>Eukaryota</taxon>
        <taxon>Viridiplantae</taxon>
        <taxon>Streptophyta</taxon>
        <taxon>Embryophyta</taxon>
        <taxon>Tracheophyta</taxon>
        <taxon>Spermatophyta</taxon>
        <taxon>Magnoliopsida</taxon>
        <taxon>eudicotyledons</taxon>
        <taxon>Gunneridae</taxon>
        <taxon>Pentapetalae</taxon>
        <taxon>rosids</taxon>
        <taxon>malvids</taxon>
        <taxon>Brassicales</taxon>
        <taxon>Brassicaceae</taxon>
        <taxon>Brassiceae</taxon>
        <taxon>Brassica</taxon>
    </lineage>
</organism>
<sequence length="69" mass="8146">MYVDLYMRERLGLWGQQWRLTDPSAYDGVILIQHPRLLSQHHKGDYQTLLVIRDPILNPTRYPVGVLTK</sequence>
<evidence type="ECO:0000313" key="1">
    <source>
        <dbReference type="EMBL" id="CDY17097.1"/>
    </source>
</evidence>
<keyword evidence="2" id="KW-1185">Reference proteome</keyword>
<evidence type="ECO:0000313" key="2">
    <source>
        <dbReference type="Proteomes" id="UP000028999"/>
    </source>
</evidence>
<dbReference type="Proteomes" id="UP000028999">
    <property type="component" value="Unassembled WGS sequence"/>
</dbReference>
<dbReference type="PaxDb" id="3708-A0A078FWK6"/>
<gene>
    <name evidence="1" type="primary">BnaC06g00300D</name>
    <name evidence="1" type="ORF">GSBRNA2T00095129001</name>
</gene>